<feature type="domain" description="Isochorismatase-like" evidence="2">
    <location>
        <begin position="3"/>
        <end position="149"/>
    </location>
</feature>
<evidence type="ECO:0000256" key="1">
    <source>
        <dbReference type="ARBA" id="ARBA00022801"/>
    </source>
</evidence>
<sequence>MTTALLIIDVQQGLFATEPPPAQAATVINNINQLSSWARSQQLPVIFVMHEKADSVLAYQSAGWQLPAAIEQQPSDLISRKTTPDAFLHTELQPLLQSLAVDQLIICGYASEFCVDTTVRKAAALGYPVTLVADAHTTHDKTHASAATISTHHNATLPAISSFGVRIQAVSTAELLAS</sequence>
<dbReference type="GO" id="GO:0016787">
    <property type="term" value="F:hydrolase activity"/>
    <property type="evidence" value="ECO:0007669"/>
    <property type="project" value="UniProtKB-KW"/>
</dbReference>
<organism evidence="3 4">
    <name type="scientific">Rheinheimera riviphila</name>
    <dbReference type="NCBI Taxonomy" id="1834037"/>
    <lineage>
        <taxon>Bacteria</taxon>
        <taxon>Pseudomonadati</taxon>
        <taxon>Pseudomonadota</taxon>
        <taxon>Gammaproteobacteria</taxon>
        <taxon>Chromatiales</taxon>
        <taxon>Chromatiaceae</taxon>
        <taxon>Rheinheimera</taxon>
    </lineage>
</organism>
<protein>
    <submittedName>
        <fullName evidence="3">Cysteine hydrolase</fullName>
    </submittedName>
</protein>
<evidence type="ECO:0000313" key="3">
    <source>
        <dbReference type="EMBL" id="RVU35460.1"/>
    </source>
</evidence>
<accession>A0A437QLX8</accession>
<evidence type="ECO:0000313" key="4">
    <source>
        <dbReference type="Proteomes" id="UP000283077"/>
    </source>
</evidence>
<dbReference type="CDD" id="cd01014">
    <property type="entry name" value="nicotinamidase_related"/>
    <property type="match status" value="1"/>
</dbReference>
<dbReference type="OrthoDB" id="1157330at2"/>
<dbReference type="RefSeq" id="WP_127699934.1">
    <property type="nucleotide sequence ID" value="NZ_SACS01000015.1"/>
</dbReference>
<dbReference type="InterPro" id="IPR050272">
    <property type="entry name" value="Isochorismatase-like_hydrls"/>
</dbReference>
<evidence type="ECO:0000259" key="2">
    <source>
        <dbReference type="Pfam" id="PF00857"/>
    </source>
</evidence>
<dbReference type="Proteomes" id="UP000283077">
    <property type="component" value="Unassembled WGS sequence"/>
</dbReference>
<dbReference type="EMBL" id="SACS01000015">
    <property type="protein sequence ID" value="RVU35460.1"/>
    <property type="molecule type" value="Genomic_DNA"/>
</dbReference>
<dbReference type="InterPro" id="IPR036380">
    <property type="entry name" value="Isochorismatase-like_sf"/>
</dbReference>
<name>A0A437QLX8_9GAMM</name>
<proteinExistence type="predicted"/>
<dbReference type="AlphaFoldDB" id="A0A437QLX8"/>
<dbReference type="Pfam" id="PF00857">
    <property type="entry name" value="Isochorismatase"/>
    <property type="match status" value="1"/>
</dbReference>
<keyword evidence="1 3" id="KW-0378">Hydrolase</keyword>
<dbReference type="InterPro" id="IPR000868">
    <property type="entry name" value="Isochorismatase-like_dom"/>
</dbReference>
<comment type="caution">
    <text evidence="3">The sequence shown here is derived from an EMBL/GenBank/DDBJ whole genome shotgun (WGS) entry which is preliminary data.</text>
</comment>
<dbReference type="Gene3D" id="3.40.50.850">
    <property type="entry name" value="Isochorismatase-like"/>
    <property type="match status" value="1"/>
</dbReference>
<dbReference type="SUPFAM" id="SSF52499">
    <property type="entry name" value="Isochorismatase-like hydrolases"/>
    <property type="match status" value="1"/>
</dbReference>
<keyword evidence="4" id="KW-1185">Reference proteome</keyword>
<reference evidence="3 4" key="1">
    <citation type="submission" date="2019-01" db="EMBL/GenBank/DDBJ databases">
        <authorList>
            <person name="Chen W.-M."/>
        </authorList>
    </citation>
    <scope>NUCLEOTIDE SEQUENCE [LARGE SCALE GENOMIC DNA]</scope>
    <source>
        <strain evidence="3 4">KYPC3</strain>
    </source>
</reference>
<dbReference type="PANTHER" id="PTHR43540">
    <property type="entry name" value="PEROXYUREIDOACRYLATE/UREIDOACRYLATE AMIDOHYDROLASE-RELATED"/>
    <property type="match status" value="1"/>
</dbReference>
<gene>
    <name evidence="3" type="ORF">EOE67_13875</name>
</gene>